<name>A0ABS2SP83_9BACI</name>
<dbReference type="EMBL" id="JAFBCV010000001">
    <property type="protein sequence ID" value="MBM7837050.1"/>
    <property type="molecule type" value="Genomic_DNA"/>
</dbReference>
<reference evidence="1" key="1">
    <citation type="submission" date="2021-01" db="EMBL/GenBank/DDBJ databases">
        <title>Genomic Encyclopedia of Type Strains, Phase IV (KMG-IV): sequencing the most valuable type-strain genomes for metagenomic binning, comparative biology and taxonomic classification.</title>
        <authorList>
            <person name="Goeker M."/>
        </authorList>
    </citation>
    <scope>NUCLEOTIDE SEQUENCE</scope>
    <source>
        <strain evidence="1">DSM 21943</strain>
    </source>
</reference>
<evidence type="ECO:0000313" key="2">
    <source>
        <dbReference type="Proteomes" id="UP001179280"/>
    </source>
</evidence>
<accession>A0ABS2SP83</accession>
<organism evidence="1 2">
    <name type="scientific">Shouchella xiaoxiensis</name>
    <dbReference type="NCBI Taxonomy" id="766895"/>
    <lineage>
        <taxon>Bacteria</taxon>
        <taxon>Bacillati</taxon>
        <taxon>Bacillota</taxon>
        <taxon>Bacilli</taxon>
        <taxon>Bacillales</taxon>
        <taxon>Bacillaceae</taxon>
        <taxon>Shouchella</taxon>
    </lineage>
</organism>
<gene>
    <name evidence="1" type="ORF">JOC54_000281</name>
</gene>
<comment type="caution">
    <text evidence="1">The sequence shown here is derived from an EMBL/GenBank/DDBJ whole genome shotgun (WGS) entry which is preliminary data.</text>
</comment>
<protein>
    <submittedName>
        <fullName evidence="1">Uncharacterized protein</fullName>
    </submittedName>
</protein>
<dbReference type="Proteomes" id="UP001179280">
    <property type="component" value="Unassembled WGS sequence"/>
</dbReference>
<sequence length="36" mass="4074">MDTVNKYEEGKSEIERSLTQAEVEGIANILAMEVKF</sequence>
<proteinExistence type="predicted"/>
<keyword evidence="2" id="KW-1185">Reference proteome</keyword>
<evidence type="ECO:0000313" key="1">
    <source>
        <dbReference type="EMBL" id="MBM7837050.1"/>
    </source>
</evidence>